<evidence type="ECO:0000313" key="3">
    <source>
        <dbReference type="Proteomes" id="UP000326924"/>
    </source>
</evidence>
<reference evidence="2 3" key="1">
    <citation type="submission" date="2019-09" db="EMBL/GenBank/DDBJ databases">
        <title>Draft genome of the ectomycorrhizal ascomycete Sphaerosporella brunnea.</title>
        <authorList>
            <consortium name="DOE Joint Genome Institute"/>
            <person name="Benucci G.M."/>
            <person name="Marozzi G."/>
            <person name="Antonielli L."/>
            <person name="Sanchez S."/>
            <person name="Marco P."/>
            <person name="Wang X."/>
            <person name="Falini L.B."/>
            <person name="Barry K."/>
            <person name="Haridas S."/>
            <person name="Lipzen A."/>
            <person name="Labutti K."/>
            <person name="Grigoriev I.V."/>
            <person name="Murat C."/>
            <person name="Martin F."/>
            <person name="Albertini E."/>
            <person name="Donnini D."/>
            <person name="Bonito G."/>
        </authorList>
    </citation>
    <scope>NUCLEOTIDE SEQUENCE [LARGE SCALE GENOMIC DNA]</scope>
    <source>
        <strain evidence="2 3">Sb_GMNB300</strain>
    </source>
</reference>
<keyword evidence="3" id="KW-1185">Reference proteome</keyword>
<organism evidence="2 3">
    <name type="scientific">Sphaerosporella brunnea</name>
    <dbReference type="NCBI Taxonomy" id="1250544"/>
    <lineage>
        <taxon>Eukaryota</taxon>
        <taxon>Fungi</taxon>
        <taxon>Dikarya</taxon>
        <taxon>Ascomycota</taxon>
        <taxon>Pezizomycotina</taxon>
        <taxon>Pezizomycetes</taxon>
        <taxon>Pezizales</taxon>
        <taxon>Pyronemataceae</taxon>
        <taxon>Sphaerosporella</taxon>
    </lineage>
</organism>
<feature type="region of interest" description="Disordered" evidence="1">
    <location>
        <begin position="1"/>
        <end position="42"/>
    </location>
</feature>
<dbReference type="Proteomes" id="UP000326924">
    <property type="component" value="Unassembled WGS sequence"/>
</dbReference>
<evidence type="ECO:0000256" key="1">
    <source>
        <dbReference type="SAM" id="MobiDB-lite"/>
    </source>
</evidence>
<protein>
    <submittedName>
        <fullName evidence="2">Uncharacterized protein</fullName>
    </submittedName>
</protein>
<evidence type="ECO:0000313" key="2">
    <source>
        <dbReference type="EMBL" id="KAA8894545.1"/>
    </source>
</evidence>
<feature type="region of interest" description="Disordered" evidence="1">
    <location>
        <begin position="74"/>
        <end position="110"/>
    </location>
</feature>
<proteinExistence type="predicted"/>
<dbReference type="InParanoid" id="A0A5J5EFR8"/>
<accession>A0A5J5EFR8</accession>
<comment type="caution">
    <text evidence="2">The sequence shown here is derived from an EMBL/GenBank/DDBJ whole genome shotgun (WGS) entry which is preliminary data.</text>
</comment>
<dbReference type="AlphaFoldDB" id="A0A5J5EFR8"/>
<sequence>MSDYEPTPAAVMPPLRSEAPPLSLEGQQAAASAAPPPQPDDVMATIQTQLHDVERAPTPTPPAPITLNTTRMVFGSAEGPGSAQVEPPQRRPPSRFNRSDPMSITRKRRRYESPEDNILLDSIHYVVKGAMNSHLRCLDADCQIYTTRILRRMGEVTGPLIAKIAELERTIAAQQPQSRTPIIAKTNHTPPPLPPHLRYPRLSTQRCREPGATPPLTDI</sequence>
<gene>
    <name evidence="2" type="ORF">FN846DRAFT_894993</name>
</gene>
<dbReference type="EMBL" id="VXIS01000332">
    <property type="protein sequence ID" value="KAA8894545.1"/>
    <property type="molecule type" value="Genomic_DNA"/>
</dbReference>
<name>A0A5J5EFR8_9PEZI</name>